<keyword evidence="1" id="KW-0812">Transmembrane</keyword>
<evidence type="ECO:0000313" key="3">
    <source>
        <dbReference type="Proteomes" id="UP000077317"/>
    </source>
</evidence>
<reference evidence="2 3" key="1">
    <citation type="journal article" date="2016" name="Int. J. Syst. Evol. Microbiol.">
        <title>Streptococcuspantholopis sp. nov., isolated from faeces of the Tibetan antelope (Pantholops hodgsonii).</title>
        <authorList>
            <person name="Bai X."/>
            <person name="Xiong Y."/>
            <person name="Lu S."/>
            <person name="Jin D."/>
            <person name="Lai X."/>
            <person name="Yang J."/>
            <person name="Niu L."/>
            <person name="Hu S."/>
            <person name="Meng X."/>
            <person name="Pu J."/>
            <person name="Ye C."/>
            <person name="Xu J."/>
        </authorList>
    </citation>
    <scope>NUCLEOTIDE SEQUENCE [LARGE SCALE GENOMIC DNA]</scope>
    <source>
        <strain evidence="2 3">TA 26</strain>
    </source>
</reference>
<keyword evidence="1" id="KW-1133">Transmembrane helix</keyword>
<evidence type="ECO:0008006" key="4">
    <source>
        <dbReference type="Google" id="ProtNLM"/>
    </source>
</evidence>
<accession>A0A172Q8J9</accession>
<dbReference type="InterPro" id="IPR025671">
    <property type="entry name" value="HXXEE"/>
</dbReference>
<dbReference type="STRING" id="1811193.A0O21_06940"/>
<dbReference type="OrthoDB" id="5195477at2"/>
<dbReference type="EMBL" id="CP014699">
    <property type="protein sequence ID" value="AND79780.1"/>
    <property type="molecule type" value="Genomic_DNA"/>
</dbReference>
<keyword evidence="3" id="KW-1185">Reference proteome</keyword>
<evidence type="ECO:0000256" key="1">
    <source>
        <dbReference type="SAM" id="Phobius"/>
    </source>
</evidence>
<reference evidence="3" key="2">
    <citation type="submission" date="2016-03" db="EMBL/GenBank/DDBJ databases">
        <title>Streptococcus antelopensis sp. nov., isolated from the feces of the Tibetan antelope (Pantholops hodgsonii) in Hoh Xil National Nature Reserve, Qinghai, China.</title>
        <authorList>
            <person name="Bai X."/>
        </authorList>
    </citation>
    <scope>NUCLEOTIDE SEQUENCE [LARGE SCALE GENOMIC DNA]</scope>
    <source>
        <strain evidence="3">TA 26</strain>
    </source>
</reference>
<sequence>MTSALLAFLAIVLFMIHEFEEIVRVRPWIDKKGSDPRLASEMFISGRASYPSAETVAALIMEEFILAGLVLFAGIIFRLPELVLAITLGHTLHLFVHIGQALSFRIWVPGSITSVLTMPVLLLSIAVFILSQSLNWLLLFILVPLIFAALLLNLNFLHSQSAKVEQLLHG</sequence>
<feature type="transmembrane region" description="Helical" evidence="1">
    <location>
        <begin position="64"/>
        <end position="86"/>
    </location>
</feature>
<dbReference type="AlphaFoldDB" id="A0A172Q8J9"/>
<protein>
    <recommendedName>
        <fullName evidence="4">HXXEE domain-containing protein</fullName>
    </recommendedName>
</protein>
<evidence type="ECO:0000313" key="2">
    <source>
        <dbReference type="EMBL" id="AND79780.1"/>
    </source>
</evidence>
<dbReference type="Proteomes" id="UP000077317">
    <property type="component" value="Chromosome"/>
</dbReference>
<gene>
    <name evidence="2" type="ORF">A0O21_06940</name>
</gene>
<dbReference type="Pfam" id="PF13787">
    <property type="entry name" value="HXXEE"/>
    <property type="match status" value="1"/>
</dbReference>
<dbReference type="RefSeq" id="WP_067063461.1">
    <property type="nucleotide sequence ID" value="NZ_CP014699.1"/>
</dbReference>
<name>A0A172Q8J9_9STRE</name>
<keyword evidence="1" id="KW-0472">Membrane</keyword>
<feature type="transmembrane region" description="Helical" evidence="1">
    <location>
        <begin position="136"/>
        <end position="157"/>
    </location>
</feature>
<proteinExistence type="predicted"/>
<dbReference type="KEGG" id="spat:A0O21_06940"/>
<organism evidence="2 3">
    <name type="scientific">Streptococcus pantholopis</name>
    <dbReference type="NCBI Taxonomy" id="1811193"/>
    <lineage>
        <taxon>Bacteria</taxon>
        <taxon>Bacillati</taxon>
        <taxon>Bacillota</taxon>
        <taxon>Bacilli</taxon>
        <taxon>Lactobacillales</taxon>
        <taxon>Streptococcaceae</taxon>
        <taxon>Streptococcus</taxon>
    </lineage>
</organism>
<feature type="transmembrane region" description="Helical" evidence="1">
    <location>
        <begin position="106"/>
        <end position="130"/>
    </location>
</feature>